<dbReference type="EMBL" id="JAGPXD010000001">
    <property type="protein sequence ID" value="KAH7375775.1"/>
    <property type="molecule type" value="Genomic_DNA"/>
</dbReference>
<feature type="compositionally biased region" description="Basic and acidic residues" evidence="1">
    <location>
        <begin position="407"/>
        <end position="427"/>
    </location>
</feature>
<dbReference type="PANTHER" id="PTHR47031:SF3">
    <property type="entry name" value="SAP DOMAIN-CONTAINING PROTEIN"/>
    <property type="match status" value="1"/>
</dbReference>
<evidence type="ECO:0000256" key="1">
    <source>
        <dbReference type="SAM" id="MobiDB-lite"/>
    </source>
</evidence>
<dbReference type="InterPro" id="IPR003034">
    <property type="entry name" value="SAP_dom"/>
</dbReference>
<dbReference type="CDD" id="cd12432">
    <property type="entry name" value="RRM_ACINU"/>
    <property type="match status" value="1"/>
</dbReference>
<comment type="caution">
    <text evidence="3">The sequence shown here is derived from an EMBL/GenBank/DDBJ whole genome shotgun (WGS) entry which is preliminary data.</text>
</comment>
<dbReference type="OrthoDB" id="5348404at2759"/>
<dbReference type="PANTHER" id="PTHR47031">
    <property type="entry name" value="SAP DNA-BINDING DOMAIN-CONTAINING PROTEIN"/>
    <property type="match status" value="1"/>
</dbReference>
<dbReference type="PROSITE" id="PS50800">
    <property type="entry name" value="SAP"/>
    <property type="match status" value="1"/>
</dbReference>
<feature type="region of interest" description="Disordered" evidence="1">
    <location>
        <begin position="486"/>
        <end position="538"/>
    </location>
</feature>
<accession>A0A8K0TPQ5</accession>
<dbReference type="Proteomes" id="UP000813385">
    <property type="component" value="Unassembled WGS sequence"/>
</dbReference>
<dbReference type="InterPro" id="IPR036361">
    <property type="entry name" value="SAP_dom_sf"/>
</dbReference>
<gene>
    <name evidence="3" type="ORF">B0T11DRAFT_270961</name>
</gene>
<sequence length="573" mass="63663">MTNWGRLKVGDLRAELRNRGLQHSGLKQELVQRLLDDDLKQSREETEEQQVRGPSPATHTTDVEGSVAFEKEARGVTGIDQVAEPTAQPSLPDDTSKEDDLDQSQKRKRRSATPLPDPKRCKANALSTPGRASSPNSHVVVDTAPSVSTSDAADGYTTTHGQLQGGNSAKDTSNVEPATTKSASALVPATVTDSHEERLMPAMAGEEVPATDPALHPTTRALYIRELMRPLRDEDFRAHLVKVSTSTQQDGESTSSIEVFFVDRIRTHAFVVFSDTAMAVRARAALHNVVWPQECNRKPLWVDFVPAEKVTGWIMEESAEGRGTAKRWQVRYGRDDDGNAQVFFSADTMPTRLETETRSHLQFTHQHPPSARMSDNANSIPLGPRRARSGWGNGVPWGTPGSPLGPKPDRLAHPAPDHSDGRHKVTRTEPSISYQRVAEDVASRRVMAIRSHYTLDVDRKLGNDDEINRYTFECEDMLVDRGKENFVGIRPPHREARRNVQGGSQQSRQPRNSPPRHMPRQARGPGPLDGRYPPDTIGISARRRFGQDQRVASFATSANEIPISTSHRFRRRD</sequence>
<feature type="compositionally biased region" description="Polar residues" evidence="1">
    <location>
        <begin position="501"/>
        <end position="511"/>
    </location>
</feature>
<feature type="region of interest" description="Disordered" evidence="1">
    <location>
        <begin position="355"/>
        <end position="429"/>
    </location>
</feature>
<name>A0A8K0TPQ5_9PEZI</name>
<evidence type="ECO:0000259" key="2">
    <source>
        <dbReference type="PROSITE" id="PS50800"/>
    </source>
</evidence>
<feature type="domain" description="SAP" evidence="2">
    <location>
        <begin position="4"/>
        <end position="38"/>
    </location>
</feature>
<feature type="compositionally biased region" description="Polar residues" evidence="1">
    <location>
        <begin position="145"/>
        <end position="182"/>
    </location>
</feature>
<dbReference type="InterPro" id="IPR035979">
    <property type="entry name" value="RBD_domain_sf"/>
</dbReference>
<feature type="compositionally biased region" description="Polar residues" evidence="1">
    <location>
        <begin position="360"/>
        <end position="379"/>
    </location>
</feature>
<dbReference type="Gene3D" id="1.10.720.30">
    <property type="entry name" value="SAP domain"/>
    <property type="match status" value="1"/>
</dbReference>
<proteinExistence type="predicted"/>
<dbReference type="AlphaFoldDB" id="A0A8K0TPQ5"/>
<dbReference type="SMART" id="SM00513">
    <property type="entry name" value="SAP"/>
    <property type="match status" value="1"/>
</dbReference>
<organism evidence="3 4">
    <name type="scientific">Plectosphaerella cucumerina</name>
    <dbReference type="NCBI Taxonomy" id="40658"/>
    <lineage>
        <taxon>Eukaryota</taxon>
        <taxon>Fungi</taxon>
        <taxon>Dikarya</taxon>
        <taxon>Ascomycota</taxon>
        <taxon>Pezizomycotina</taxon>
        <taxon>Sordariomycetes</taxon>
        <taxon>Hypocreomycetidae</taxon>
        <taxon>Glomerellales</taxon>
        <taxon>Plectosphaerellaceae</taxon>
        <taxon>Plectosphaerella</taxon>
    </lineage>
</organism>
<protein>
    <submittedName>
        <fullName evidence="3">SAP domain-containing protein</fullName>
    </submittedName>
</protein>
<dbReference type="SUPFAM" id="SSF54928">
    <property type="entry name" value="RNA-binding domain, RBD"/>
    <property type="match status" value="1"/>
</dbReference>
<dbReference type="SUPFAM" id="SSF68906">
    <property type="entry name" value="SAP domain"/>
    <property type="match status" value="1"/>
</dbReference>
<dbReference type="Pfam" id="PF02037">
    <property type="entry name" value="SAP"/>
    <property type="match status" value="1"/>
</dbReference>
<feature type="compositionally biased region" description="Polar residues" evidence="1">
    <location>
        <begin position="125"/>
        <end position="137"/>
    </location>
</feature>
<dbReference type="GO" id="GO:0003676">
    <property type="term" value="F:nucleic acid binding"/>
    <property type="evidence" value="ECO:0007669"/>
    <property type="project" value="InterPro"/>
</dbReference>
<evidence type="ECO:0000313" key="3">
    <source>
        <dbReference type="EMBL" id="KAH7375775.1"/>
    </source>
</evidence>
<keyword evidence="4" id="KW-1185">Reference proteome</keyword>
<feature type="region of interest" description="Disordered" evidence="1">
    <location>
        <begin position="37"/>
        <end position="182"/>
    </location>
</feature>
<dbReference type="InterPro" id="IPR034257">
    <property type="entry name" value="Acinus_RRM"/>
</dbReference>
<reference evidence="3" key="1">
    <citation type="journal article" date="2021" name="Nat. Commun.">
        <title>Genetic determinants of endophytism in the Arabidopsis root mycobiome.</title>
        <authorList>
            <person name="Mesny F."/>
            <person name="Miyauchi S."/>
            <person name="Thiergart T."/>
            <person name="Pickel B."/>
            <person name="Atanasova L."/>
            <person name="Karlsson M."/>
            <person name="Huettel B."/>
            <person name="Barry K.W."/>
            <person name="Haridas S."/>
            <person name="Chen C."/>
            <person name="Bauer D."/>
            <person name="Andreopoulos W."/>
            <person name="Pangilinan J."/>
            <person name="LaButti K."/>
            <person name="Riley R."/>
            <person name="Lipzen A."/>
            <person name="Clum A."/>
            <person name="Drula E."/>
            <person name="Henrissat B."/>
            <person name="Kohler A."/>
            <person name="Grigoriev I.V."/>
            <person name="Martin F.M."/>
            <person name="Hacquard S."/>
        </authorList>
    </citation>
    <scope>NUCLEOTIDE SEQUENCE</scope>
    <source>
        <strain evidence="3">MPI-CAGE-AT-0016</strain>
    </source>
</reference>
<evidence type="ECO:0000313" key="4">
    <source>
        <dbReference type="Proteomes" id="UP000813385"/>
    </source>
</evidence>